<proteinExistence type="predicted"/>
<reference evidence="2" key="1">
    <citation type="submission" date="2024-04" db="EMBL/GenBank/DDBJ databases">
        <authorList>
            <person name="Roder T."/>
            <person name="Oberhansli S."/>
            <person name="Kreuzer M."/>
        </authorList>
    </citation>
    <scope>NUCLEOTIDE SEQUENCE</scope>
    <source>
        <strain evidence="2">LWS13-1.2</strain>
    </source>
</reference>
<feature type="compositionally biased region" description="Acidic residues" evidence="1">
    <location>
        <begin position="38"/>
        <end position="47"/>
    </location>
</feature>
<evidence type="ECO:0000256" key="1">
    <source>
        <dbReference type="SAM" id="MobiDB-lite"/>
    </source>
</evidence>
<dbReference type="AlphaFoldDB" id="A0AAU6S6P3"/>
<organism evidence="2">
    <name type="scientific">Microbacterium sp. LWS13-1.2</name>
    <dbReference type="NCBI Taxonomy" id="3135264"/>
    <lineage>
        <taxon>Bacteria</taxon>
        <taxon>Bacillati</taxon>
        <taxon>Actinomycetota</taxon>
        <taxon>Actinomycetes</taxon>
        <taxon>Micrococcales</taxon>
        <taxon>Microbacteriaceae</taxon>
        <taxon>Microbacterium</taxon>
    </lineage>
</organism>
<sequence>MADWVGGVRLRYPAAKRGHVSPTHAAVFVVFVVDVDDEDDEDEDETEDRGPRGNARRHYSVTRSDALRTLGTRDNLVTWSADVELPSAKLRKHAPPTRGTARPSPAVKMKCGH</sequence>
<name>A0AAU6S6P3_9MICO</name>
<dbReference type="EMBL" id="CP151632">
    <property type="protein sequence ID" value="WZO32560.1"/>
    <property type="molecule type" value="Genomic_DNA"/>
</dbReference>
<feature type="region of interest" description="Disordered" evidence="1">
    <location>
        <begin position="90"/>
        <end position="113"/>
    </location>
</feature>
<feature type="region of interest" description="Disordered" evidence="1">
    <location>
        <begin position="38"/>
        <end position="61"/>
    </location>
</feature>
<accession>A0AAU6S6P3</accession>
<gene>
    <name evidence="2" type="ORF">MRBLWS13_000154</name>
</gene>
<protein>
    <submittedName>
        <fullName evidence="2">Uncharacterized protein</fullName>
    </submittedName>
</protein>
<evidence type="ECO:0000313" key="2">
    <source>
        <dbReference type="EMBL" id="WZO32560.1"/>
    </source>
</evidence>
<dbReference type="RefSeq" id="WP_349427190.1">
    <property type="nucleotide sequence ID" value="NZ_CP151632.1"/>
</dbReference>